<dbReference type="InterPro" id="IPR044492">
    <property type="entry name" value="P_typ_ATPase_HD_dom"/>
</dbReference>
<dbReference type="SFLD" id="SFLDG00002">
    <property type="entry name" value="C1.7:_P-type_atpase_like"/>
    <property type="match status" value="1"/>
</dbReference>
<dbReference type="OrthoDB" id="432719at2759"/>
<feature type="region of interest" description="Disordered" evidence="18">
    <location>
        <begin position="118"/>
        <end position="139"/>
    </location>
</feature>
<dbReference type="InterPro" id="IPR018303">
    <property type="entry name" value="ATPase_P-typ_P_site"/>
</dbReference>
<evidence type="ECO:0000256" key="5">
    <source>
        <dbReference type="ARBA" id="ARBA00022692"/>
    </source>
</evidence>
<comment type="similarity">
    <text evidence="2 17">Belongs to the cation transport ATPase (P-type) (TC 3.A.3) family. Type IB subfamily.</text>
</comment>
<dbReference type="SFLD" id="SFLDS00003">
    <property type="entry name" value="Haloacid_Dehalogenase"/>
    <property type="match status" value="1"/>
</dbReference>
<feature type="region of interest" description="Disordered" evidence="18">
    <location>
        <begin position="1"/>
        <end position="31"/>
    </location>
</feature>
<evidence type="ECO:0000313" key="20">
    <source>
        <dbReference type="EMBL" id="OCL12097.1"/>
    </source>
</evidence>
<feature type="domain" description="HMA" evidence="19">
    <location>
        <begin position="136"/>
        <end position="202"/>
    </location>
</feature>
<dbReference type="PROSITE" id="PS50846">
    <property type="entry name" value="HMA_2"/>
    <property type="match status" value="4"/>
</dbReference>
<dbReference type="SUPFAM" id="SSF81665">
    <property type="entry name" value="Calcium ATPase, transmembrane domain M"/>
    <property type="match status" value="1"/>
</dbReference>
<dbReference type="PANTHER" id="PTHR43520:SF8">
    <property type="entry name" value="P-TYPE CU(+) TRANSPORTER"/>
    <property type="match status" value="1"/>
</dbReference>
<keyword evidence="11" id="KW-0460">Magnesium</keyword>
<dbReference type="InterPro" id="IPR023298">
    <property type="entry name" value="ATPase_P-typ_TM_dom_sf"/>
</dbReference>
<evidence type="ECO:0000313" key="21">
    <source>
        <dbReference type="Proteomes" id="UP000250140"/>
    </source>
</evidence>
<feature type="domain" description="HMA" evidence="19">
    <location>
        <begin position="308"/>
        <end position="374"/>
    </location>
</feature>
<dbReference type="GO" id="GO:0016887">
    <property type="term" value="F:ATP hydrolysis activity"/>
    <property type="evidence" value="ECO:0007669"/>
    <property type="project" value="InterPro"/>
</dbReference>
<dbReference type="CDD" id="cd02094">
    <property type="entry name" value="P-type_ATPase_Cu-like"/>
    <property type="match status" value="1"/>
</dbReference>
<keyword evidence="15 17" id="KW-0472">Membrane</keyword>
<dbReference type="InterPro" id="IPR023214">
    <property type="entry name" value="HAD_sf"/>
</dbReference>
<dbReference type="NCBIfam" id="TIGR00003">
    <property type="entry name" value="copper ion binding protein"/>
    <property type="match status" value="3"/>
</dbReference>
<keyword evidence="6 17" id="KW-0479">Metal-binding</keyword>
<dbReference type="GO" id="GO:0055070">
    <property type="term" value="P:copper ion homeostasis"/>
    <property type="evidence" value="ECO:0007669"/>
    <property type="project" value="TreeGrafter"/>
</dbReference>
<sequence length="1197" mass="126313">MAPSYLPVSTRDVDKSLSRAAPPHPPKSAPTAHMATTTLKVEGMTCGACTSAIETGFQGVNGVGNVSVSLVMERAVVQHDPAKLSAEKVKEIIEDRGFDAEVLSSDIPAAVAAAEDHFLSDSEDEEEDAEPESSLSTTTLSVGGMTCGACTSAIEGAFKNVAGIKAFSISLLSERAVLEHDPKMISPEQIAEMIEDTGFDAKVLETKAAMPAKKKSQRNSNKRKILTTTIAVEGMTCGACTSAIEGGFKGVDGILQFNISLLAERAVIVHDPAKITEDQIVETIEDRGFDAKVLSSTDGSAQASTSNSTAHLKVYGLVDTKASSELESTLRAIPGVLAATVNFSTSRASITHKPSTVGLRALVEAIEAAGYNALVADSDDNNAQLESLAKTKEIQEWRRSFKVSAMFAIPVFLTSMIFPMFLPFLDYGSISLVPGIWLGDVVCLFLTIPVQFGIGKRFYISAFKSLRHGSPTMDVLVVLGTSAAFFFSVAAMLVSIFTPPHSRPATVFDTSTMLITFITLGRYLENRAKGQTSKALSRLMSLAPSMATIYADPIAAAKAAEGWDIPASQEKDDSKDMNGNAAEEKVIATELIEVGDVVILKPGDKIPADGTVTRGESYIDESMVTGEAMPILKKKGHLLMAGTVNGAGRLDFVVTRAGRDTQLSQIVRLVQEAQTSRAPIQRLADTVAGYFVPIIITLGIATFVSWMVLSHILPSPPQVFLDHASGGKLMVCVKLCISVIVFACPCALGLSTPTAVMVGTGVGAEQGILVKGGAALEAATKINHVVLDKTGTLTVGKMSVSKADLQGGWDEDEKKARLWWTLIGLAEMGSEHPIAKAIVLTAKDHLGLGPEGALDGSVGDFEAVVGKGIAANVEAAISPERKRYRVLIGNALYLRSEGITVPQALEEVPITPAGTAHPRSAPQSRSAGITTIHTAIGTTYTGSLSLSDTLKPSARATILALSRLGISASIVTGDTISSALVVASQVGIAPANVHASATPSDKKAIIAELQSRGHVVAMVGDGINDSPALASADIGIALSTGTDVAMEAASIVLMSTADLLAVPASLVLSQDIFRRIKLNLLWACLYNVVGLPFAMGFFLPWGLSLHPMAAGAAMACSSVSVVASSLALKWWRRPRWMRVAVLDPSAEVPEAEREAERRAAGEGLFKRARDWVGEAVRARRRAREEVGYVPLRDMGDA</sequence>
<evidence type="ECO:0000259" key="19">
    <source>
        <dbReference type="PROSITE" id="PS50846"/>
    </source>
</evidence>
<evidence type="ECO:0000256" key="18">
    <source>
        <dbReference type="SAM" id="MobiDB-lite"/>
    </source>
</evidence>
<comment type="subcellular location">
    <subcellularLocation>
        <location evidence="1">Endomembrane system</location>
        <topology evidence="1">Multi-pass membrane protein</topology>
    </subcellularLocation>
    <subcellularLocation>
        <location evidence="17">Membrane</location>
    </subcellularLocation>
</comment>
<feature type="transmembrane region" description="Helical" evidence="17">
    <location>
        <begin position="475"/>
        <end position="498"/>
    </location>
</feature>
<feature type="domain" description="HMA" evidence="19">
    <location>
        <begin position="226"/>
        <end position="292"/>
    </location>
</feature>
<feature type="compositionally biased region" description="Acidic residues" evidence="18">
    <location>
        <begin position="121"/>
        <end position="131"/>
    </location>
</feature>
<feature type="domain" description="HMA" evidence="19">
    <location>
        <begin position="35"/>
        <end position="101"/>
    </location>
</feature>
<feature type="transmembrane region" description="Helical" evidence="17">
    <location>
        <begin position="1109"/>
        <end position="1128"/>
    </location>
</feature>
<dbReference type="Pfam" id="PF00403">
    <property type="entry name" value="HMA"/>
    <property type="match status" value="4"/>
</dbReference>
<dbReference type="SUPFAM" id="SSF56784">
    <property type="entry name" value="HAD-like"/>
    <property type="match status" value="1"/>
</dbReference>
<dbReference type="Pfam" id="PF00122">
    <property type="entry name" value="E1-E2_ATPase"/>
    <property type="match status" value="1"/>
</dbReference>
<dbReference type="FunFam" id="3.30.70.100:FF:000001">
    <property type="entry name" value="ATPase copper transporting beta"/>
    <property type="match status" value="3"/>
</dbReference>
<dbReference type="InterPro" id="IPR006122">
    <property type="entry name" value="HMA_Cu_ion-bd"/>
</dbReference>
<keyword evidence="9" id="KW-0186">Copper</keyword>
<gene>
    <name evidence="20" type="ORF">AOQ84DRAFT_386359</name>
</gene>
<dbReference type="SFLD" id="SFLDF00027">
    <property type="entry name" value="p-type_atpase"/>
    <property type="match status" value="1"/>
</dbReference>
<dbReference type="CDD" id="cd00371">
    <property type="entry name" value="HMA"/>
    <property type="match status" value="4"/>
</dbReference>
<dbReference type="GO" id="GO:0140581">
    <property type="term" value="F:P-type monovalent copper transporter activity"/>
    <property type="evidence" value="ECO:0007669"/>
    <property type="project" value="UniProtKB-EC"/>
</dbReference>
<dbReference type="Gene3D" id="2.70.150.10">
    <property type="entry name" value="Calcium-transporting ATPase, cytoplasmic transduction domain A"/>
    <property type="match status" value="1"/>
</dbReference>
<dbReference type="InterPro" id="IPR006121">
    <property type="entry name" value="HMA_dom"/>
</dbReference>
<evidence type="ECO:0000256" key="3">
    <source>
        <dbReference type="ARBA" id="ARBA00012517"/>
    </source>
</evidence>
<evidence type="ECO:0000256" key="14">
    <source>
        <dbReference type="ARBA" id="ARBA00023065"/>
    </source>
</evidence>
<feature type="transmembrane region" description="Helical" evidence="17">
    <location>
        <begin position="436"/>
        <end position="454"/>
    </location>
</feature>
<protein>
    <recommendedName>
        <fullName evidence="3">P-type Cu(+) transporter</fullName>
        <ecNumber evidence="3">7.2.2.8</ecNumber>
    </recommendedName>
    <alternativeName>
        <fullName evidence="16">Cu(2+)-ATPase</fullName>
    </alternativeName>
</protein>
<organism evidence="20 21">
    <name type="scientific">Glonium stellatum</name>
    <dbReference type="NCBI Taxonomy" id="574774"/>
    <lineage>
        <taxon>Eukaryota</taxon>
        <taxon>Fungi</taxon>
        <taxon>Dikarya</taxon>
        <taxon>Ascomycota</taxon>
        <taxon>Pezizomycotina</taxon>
        <taxon>Dothideomycetes</taxon>
        <taxon>Pleosporomycetidae</taxon>
        <taxon>Gloniales</taxon>
        <taxon>Gloniaceae</taxon>
        <taxon>Glonium</taxon>
    </lineage>
</organism>
<evidence type="ECO:0000256" key="17">
    <source>
        <dbReference type="RuleBase" id="RU362081"/>
    </source>
</evidence>
<dbReference type="EMBL" id="KV748927">
    <property type="protein sequence ID" value="OCL12097.1"/>
    <property type="molecule type" value="Genomic_DNA"/>
</dbReference>
<dbReference type="PANTHER" id="PTHR43520">
    <property type="entry name" value="ATP7, ISOFORM B"/>
    <property type="match status" value="1"/>
</dbReference>
<evidence type="ECO:0000256" key="10">
    <source>
        <dbReference type="ARBA" id="ARBA00022840"/>
    </source>
</evidence>
<dbReference type="GO" id="GO:0043682">
    <property type="term" value="F:P-type divalent copper transporter activity"/>
    <property type="evidence" value="ECO:0007669"/>
    <property type="project" value="TreeGrafter"/>
</dbReference>
<dbReference type="FunFam" id="2.70.150.10:FF:000002">
    <property type="entry name" value="Copper-transporting ATPase 1, putative"/>
    <property type="match status" value="1"/>
</dbReference>
<name>A0A8E2F7P2_9PEZI</name>
<dbReference type="SUPFAM" id="SSF55008">
    <property type="entry name" value="HMA, heavy metal-associated domain"/>
    <property type="match status" value="4"/>
</dbReference>
<evidence type="ECO:0000256" key="11">
    <source>
        <dbReference type="ARBA" id="ARBA00022842"/>
    </source>
</evidence>
<dbReference type="InterPro" id="IPR023299">
    <property type="entry name" value="ATPase_P-typ_cyto_dom_N"/>
</dbReference>
<keyword evidence="7" id="KW-0677">Repeat</keyword>
<dbReference type="InterPro" id="IPR036163">
    <property type="entry name" value="HMA_dom_sf"/>
</dbReference>
<dbReference type="GO" id="GO:0012505">
    <property type="term" value="C:endomembrane system"/>
    <property type="evidence" value="ECO:0007669"/>
    <property type="project" value="UniProtKB-SubCell"/>
</dbReference>
<evidence type="ECO:0000256" key="2">
    <source>
        <dbReference type="ARBA" id="ARBA00006024"/>
    </source>
</evidence>
<dbReference type="NCBIfam" id="TIGR01494">
    <property type="entry name" value="ATPase_P-type"/>
    <property type="match status" value="2"/>
</dbReference>
<feature type="transmembrane region" description="Helical" evidence="17">
    <location>
        <begin position="687"/>
        <end position="709"/>
    </location>
</feature>
<accession>A0A8E2F7P2</accession>
<evidence type="ECO:0000256" key="12">
    <source>
        <dbReference type="ARBA" id="ARBA00022967"/>
    </source>
</evidence>
<dbReference type="Gene3D" id="3.40.50.1000">
    <property type="entry name" value="HAD superfamily/HAD-like"/>
    <property type="match status" value="1"/>
</dbReference>
<evidence type="ECO:0000256" key="8">
    <source>
        <dbReference type="ARBA" id="ARBA00022741"/>
    </source>
</evidence>
<keyword evidence="21" id="KW-1185">Reference proteome</keyword>
<dbReference type="GO" id="GO:0005507">
    <property type="term" value="F:copper ion binding"/>
    <property type="evidence" value="ECO:0007669"/>
    <property type="project" value="InterPro"/>
</dbReference>
<dbReference type="Gene3D" id="3.40.1110.10">
    <property type="entry name" value="Calcium-transporting ATPase, cytoplasmic domain N"/>
    <property type="match status" value="1"/>
</dbReference>
<dbReference type="Proteomes" id="UP000250140">
    <property type="component" value="Unassembled WGS sequence"/>
</dbReference>
<keyword evidence="12" id="KW-1278">Translocase</keyword>
<keyword evidence="5 17" id="KW-0812">Transmembrane</keyword>
<feature type="transmembrane region" description="Helical" evidence="17">
    <location>
        <begin position="504"/>
        <end position="524"/>
    </location>
</feature>
<dbReference type="InterPro" id="IPR001757">
    <property type="entry name" value="P_typ_ATPase"/>
</dbReference>
<evidence type="ECO:0000256" key="7">
    <source>
        <dbReference type="ARBA" id="ARBA00022737"/>
    </source>
</evidence>
<feature type="transmembrane region" description="Helical" evidence="17">
    <location>
        <begin position="403"/>
        <end position="424"/>
    </location>
</feature>
<evidence type="ECO:0000256" key="16">
    <source>
        <dbReference type="ARBA" id="ARBA00080126"/>
    </source>
</evidence>
<dbReference type="EC" id="7.2.2.8" evidence="3"/>
<proteinExistence type="inferred from homology"/>
<dbReference type="SUPFAM" id="SSF81653">
    <property type="entry name" value="Calcium ATPase, transduction domain A"/>
    <property type="match status" value="1"/>
</dbReference>
<dbReference type="GO" id="GO:0030003">
    <property type="term" value="P:intracellular monoatomic cation homeostasis"/>
    <property type="evidence" value="ECO:0007669"/>
    <property type="project" value="UniProtKB-ARBA"/>
</dbReference>
<keyword evidence="8 17" id="KW-0547">Nucleotide-binding</keyword>
<keyword evidence="10 17" id="KW-0067">ATP-binding</keyword>
<evidence type="ECO:0000256" key="15">
    <source>
        <dbReference type="ARBA" id="ARBA00023136"/>
    </source>
</evidence>
<dbReference type="PRINTS" id="PR00119">
    <property type="entry name" value="CATATPASE"/>
</dbReference>
<keyword evidence="4" id="KW-0813">Transport</keyword>
<evidence type="ECO:0000256" key="9">
    <source>
        <dbReference type="ARBA" id="ARBA00022796"/>
    </source>
</evidence>
<dbReference type="InterPro" id="IPR036412">
    <property type="entry name" value="HAD-like_sf"/>
</dbReference>
<evidence type="ECO:0000256" key="1">
    <source>
        <dbReference type="ARBA" id="ARBA00004127"/>
    </source>
</evidence>
<dbReference type="Pfam" id="PF00702">
    <property type="entry name" value="Hydrolase"/>
    <property type="match status" value="1"/>
</dbReference>
<evidence type="ECO:0000256" key="13">
    <source>
        <dbReference type="ARBA" id="ARBA00022989"/>
    </source>
</evidence>
<keyword evidence="13 17" id="KW-1133">Transmembrane helix</keyword>
<dbReference type="Gene3D" id="3.30.70.100">
    <property type="match status" value="4"/>
</dbReference>
<feature type="transmembrane region" description="Helical" evidence="17">
    <location>
        <begin position="1080"/>
        <end position="1103"/>
    </location>
</feature>
<keyword evidence="14" id="KW-0406">Ion transport</keyword>
<keyword evidence="9" id="KW-0187">Copper transport</keyword>
<dbReference type="GO" id="GO:0016020">
    <property type="term" value="C:membrane"/>
    <property type="evidence" value="ECO:0007669"/>
    <property type="project" value="UniProtKB-SubCell"/>
</dbReference>
<dbReference type="InterPro" id="IPR027256">
    <property type="entry name" value="P-typ_ATPase_IB"/>
</dbReference>
<dbReference type="InterPro" id="IPR008250">
    <property type="entry name" value="ATPase_P-typ_transduc_dom_A_sf"/>
</dbReference>
<dbReference type="GO" id="GO:0005524">
    <property type="term" value="F:ATP binding"/>
    <property type="evidence" value="ECO:0007669"/>
    <property type="project" value="UniProtKB-UniRule"/>
</dbReference>
<dbReference type="NCBIfam" id="TIGR01525">
    <property type="entry name" value="ATPase-IB_hvy"/>
    <property type="match status" value="1"/>
</dbReference>
<dbReference type="AlphaFoldDB" id="A0A8E2F7P2"/>
<dbReference type="PRINTS" id="PR00942">
    <property type="entry name" value="CUATPASEI"/>
</dbReference>
<dbReference type="PROSITE" id="PS00154">
    <property type="entry name" value="ATPASE_E1_E2"/>
    <property type="match status" value="1"/>
</dbReference>
<reference evidence="20 21" key="1">
    <citation type="journal article" date="2016" name="Nat. Commun.">
        <title>Ectomycorrhizal ecology is imprinted in the genome of the dominant symbiotic fungus Cenococcum geophilum.</title>
        <authorList>
            <consortium name="DOE Joint Genome Institute"/>
            <person name="Peter M."/>
            <person name="Kohler A."/>
            <person name="Ohm R.A."/>
            <person name="Kuo A."/>
            <person name="Krutzmann J."/>
            <person name="Morin E."/>
            <person name="Arend M."/>
            <person name="Barry K.W."/>
            <person name="Binder M."/>
            <person name="Choi C."/>
            <person name="Clum A."/>
            <person name="Copeland A."/>
            <person name="Grisel N."/>
            <person name="Haridas S."/>
            <person name="Kipfer T."/>
            <person name="LaButti K."/>
            <person name="Lindquist E."/>
            <person name="Lipzen A."/>
            <person name="Maire R."/>
            <person name="Meier B."/>
            <person name="Mihaltcheva S."/>
            <person name="Molinier V."/>
            <person name="Murat C."/>
            <person name="Poggeler S."/>
            <person name="Quandt C.A."/>
            <person name="Sperisen C."/>
            <person name="Tritt A."/>
            <person name="Tisserant E."/>
            <person name="Crous P.W."/>
            <person name="Henrissat B."/>
            <person name="Nehls U."/>
            <person name="Egli S."/>
            <person name="Spatafora J.W."/>
            <person name="Grigoriev I.V."/>
            <person name="Martin F.M."/>
        </authorList>
    </citation>
    <scope>NUCLEOTIDE SEQUENCE [LARGE SCALE GENOMIC DNA]</scope>
    <source>
        <strain evidence="20 21">CBS 207.34</strain>
    </source>
</reference>
<evidence type="ECO:0000256" key="4">
    <source>
        <dbReference type="ARBA" id="ARBA00022448"/>
    </source>
</evidence>
<dbReference type="InterPro" id="IPR059000">
    <property type="entry name" value="ATPase_P-type_domA"/>
</dbReference>
<evidence type="ECO:0000256" key="6">
    <source>
        <dbReference type="ARBA" id="ARBA00022723"/>
    </source>
</evidence>